<dbReference type="SUPFAM" id="SSF55073">
    <property type="entry name" value="Nucleotide cyclase"/>
    <property type="match status" value="1"/>
</dbReference>
<evidence type="ECO:0000256" key="1">
    <source>
        <dbReference type="ARBA" id="ARBA00022679"/>
    </source>
</evidence>
<dbReference type="InterPro" id="IPR003018">
    <property type="entry name" value="GAF"/>
</dbReference>
<dbReference type="InterPro" id="IPR013655">
    <property type="entry name" value="PAS_fold_3"/>
</dbReference>
<dbReference type="InterPro" id="IPR011006">
    <property type="entry name" value="CheY-like_superfamily"/>
</dbReference>
<keyword evidence="2" id="KW-0418">Kinase</keyword>
<sequence>MTRVLIVEDKEENLYYLRALLEGNGWVVDSACHGAEALVKARQSPPDVIISDLLMPVMDGYSLLRRWKADARLKDIPFIVYTATYTEEDDERLAMDLGADAFILKPSEPQDFIARLREVQANADAAKPALPHQPTGDENTLLRYYSETLIHKLEDKTLQLEDANTALRRELAERRSVEEKLGFMNRMLQTQQETSLDAILVVDENQKILFRTQKVIDLWGLPAETLMPGQDTPASIVADQIEDGDAFVAQIKYLYEHRNEMSIDELQFKDGRIIDRYSAPITDTDGKYYGRVWYYRDVTETRRAQQSLQAKEQEQRQLVQMLEVERSRLVAAQRVAKVGSWETDLASMAVIWSDETFRIFETEPANFHGTYQDFVQYVHPEDRAAVDEAFVRSIEQHTDGVIEHRLLLPNGRIKFVEERWQVMFDDQEKAIRAVGTCQDITGRKQSEIALKASESRYQLLFENMLEGYAYCRAIFEQDQLLDFVYIEVNSAFEKLTGLKEVAGKKISDIIPGVRETNREIFEVYGRVVLTGKPEKFETYVAGLDIWLSLAVYSYDKEHFVAVFDNITQRKDTEARIRYLNRVYAVLSGINELIVRANDRDRLFREACRIAVEAGGFRMAMICIVDRSDMQIVPVASAGKDVELMDAIKKVLSSSEGTQKTMTGQVIREKQVIVSNDSQSDPKVVFRKEYAESGVRSMAIFPLIVSDEAVGTLALYASEVEFFHEDEVQLLTELAMDVAFAIDHIGKQERLNYLAYFDALTGLANRSLFFERVGQFIRSAESSGHQLALLLIDLERFKNINDSLGRAAGDALLKQVAEWLKQNMGGEGLLARLDADHFAVVMPKVKPEGNLTKLFDKKSRALLEHPFHLSDAVFRISAKAGIALCPDDGSDVDTLFNNAEAALKVAKRSGDRYLFHTRKMTEAVAGKLTLENQLRRAIDNEEFVLHYQPKVNLVSGKVTSAEALIRWNDPRTGLVPPGRFIPILEETGLIYDVGRWALRQAIADYLRWRAAGLAAVRIAVNVSPLQLRNPGFAAEIERKIGINAHAAEGLELEITESMIMEDLKHNVASLQAIRAMGVTVAIDDFGTGFSSLGYLAKLPADTLKIDRSFVVGMTAGPEGLALVSTIIDLAHALKFKVVAEGVETGEQSNLLRLLSCDEMQGYLFSKPVPVDDFEKRFLGRT</sequence>
<dbReference type="AlphaFoldDB" id="A0A139BY62"/>
<dbReference type="InterPro" id="IPR052155">
    <property type="entry name" value="Biofilm_reg_signaling"/>
</dbReference>
<evidence type="ECO:0000259" key="7">
    <source>
        <dbReference type="PROSITE" id="PS50883"/>
    </source>
</evidence>
<dbReference type="Gene3D" id="3.30.450.20">
    <property type="entry name" value="PAS domain"/>
    <property type="match status" value="3"/>
</dbReference>
<dbReference type="PATRIC" id="fig|1796491.3.peg.52"/>
<dbReference type="InterPro" id="IPR000160">
    <property type="entry name" value="GGDEF_dom"/>
</dbReference>
<dbReference type="SMART" id="SM00086">
    <property type="entry name" value="PAC"/>
    <property type="match status" value="1"/>
</dbReference>
<organism evidence="9 10">
    <name type="scientific">Candidatus Gallionella acididurans</name>
    <dbReference type="NCBI Taxonomy" id="1796491"/>
    <lineage>
        <taxon>Bacteria</taxon>
        <taxon>Pseudomonadati</taxon>
        <taxon>Pseudomonadota</taxon>
        <taxon>Betaproteobacteria</taxon>
        <taxon>Nitrosomonadales</taxon>
        <taxon>Gallionellaceae</taxon>
        <taxon>Gallionella</taxon>
    </lineage>
</organism>
<gene>
    <name evidence="9" type="ORF">AWT59_0048</name>
</gene>
<feature type="domain" description="PAC" evidence="6">
    <location>
        <begin position="400"/>
        <end position="452"/>
    </location>
</feature>
<protein>
    <submittedName>
        <fullName evidence="9">Diguanylate cyclase</fullName>
    </submittedName>
</protein>
<keyword evidence="4" id="KW-0175">Coiled coil</keyword>
<dbReference type="Pfam" id="PF00072">
    <property type="entry name" value="Response_reg"/>
    <property type="match status" value="1"/>
</dbReference>
<dbReference type="CDD" id="cd01948">
    <property type="entry name" value="EAL"/>
    <property type="match status" value="1"/>
</dbReference>
<evidence type="ECO:0000256" key="3">
    <source>
        <dbReference type="PROSITE-ProRule" id="PRU00169"/>
    </source>
</evidence>
<dbReference type="Pfam" id="PF13185">
    <property type="entry name" value="GAF_2"/>
    <property type="match status" value="1"/>
</dbReference>
<dbReference type="InterPro" id="IPR029787">
    <property type="entry name" value="Nucleotide_cyclase"/>
</dbReference>
<comment type="caution">
    <text evidence="9">The sequence shown here is derived from an EMBL/GenBank/DDBJ whole genome shotgun (WGS) entry which is preliminary data.</text>
</comment>
<accession>A0A139BY62</accession>
<evidence type="ECO:0000313" key="9">
    <source>
        <dbReference type="EMBL" id="KXS33833.1"/>
    </source>
</evidence>
<evidence type="ECO:0000313" key="10">
    <source>
        <dbReference type="Proteomes" id="UP000070578"/>
    </source>
</evidence>
<dbReference type="SMART" id="SM00091">
    <property type="entry name" value="PAS"/>
    <property type="match status" value="3"/>
</dbReference>
<dbReference type="PANTHER" id="PTHR44757:SF2">
    <property type="entry name" value="BIOFILM ARCHITECTURE MAINTENANCE PROTEIN MBAA"/>
    <property type="match status" value="1"/>
</dbReference>
<dbReference type="InterPro" id="IPR000700">
    <property type="entry name" value="PAS-assoc_C"/>
</dbReference>
<feature type="coiled-coil region" evidence="4">
    <location>
        <begin position="150"/>
        <end position="180"/>
    </location>
</feature>
<dbReference type="NCBIfam" id="TIGR00254">
    <property type="entry name" value="GGDEF"/>
    <property type="match status" value="1"/>
</dbReference>
<dbReference type="SMART" id="SM00267">
    <property type="entry name" value="GGDEF"/>
    <property type="match status" value="1"/>
</dbReference>
<dbReference type="SMART" id="SM00052">
    <property type="entry name" value="EAL"/>
    <property type="match status" value="1"/>
</dbReference>
<feature type="domain" description="Response regulatory" evidence="5">
    <location>
        <begin position="3"/>
        <end position="120"/>
    </location>
</feature>
<dbReference type="InterPro" id="IPR001633">
    <property type="entry name" value="EAL_dom"/>
</dbReference>
<dbReference type="InterPro" id="IPR043128">
    <property type="entry name" value="Rev_trsase/Diguanyl_cyclase"/>
</dbReference>
<dbReference type="CDD" id="cd01949">
    <property type="entry name" value="GGDEF"/>
    <property type="match status" value="1"/>
</dbReference>
<dbReference type="SUPFAM" id="SSF141868">
    <property type="entry name" value="EAL domain-like"/>
    <property type="match status" value="1"/>
</dbReference>
<dbReference type="Pfam" id="PF08447">
    <property type="entry name" value="PAS_3"/>
    <property type="match status" value="1"/>
</dbReference>
<dbReference type="PROSITE" id="PS50883">
    <property type="entry name" value="EAL"/>
    <property type="match status" value="1"/>
</dbReference>
<feature type="domain" description="EAL" evidence="7">
    <location>
        <begin position="926"/>
        <end position="1180"/>
    </location>
</feature>
<dbReference type="Pfam" id="PF13188">
    <property type="entry name" value="PAS_8"/>
    <property type="match status" value="1"/>
</dbReference>
<dbReference type="SUPFAM" id="SSF52172">
    <property type="entry name" value="CheY-like"/>
    <property type="match status" value="1"/>
</dbReference>
<dbReference type="PANTHER" id="PTHR44757">
    <property type="entry name" value="DIGUANYLATE CYCLASE DGCP"/>
    <property type="match status" value="1"/>
</dbReference>
<dbReference type="NCBIfam" id="TIGR00229">
    <property type="entry name" value="sensory_box"/>
    <property type="match status" value="2"/>
</dbReference>
<dbReference type="Pfam" id="PF00990">
    <property type="entry name" value="GGDEF"/>
    <property type="match status" value="1"/>
</dbReference>
<dbReference type="GO" id="GO:0016301">
    <property type="term" value="F:kinase activity"/>
    <property type="evidence" value="ECO:0007669"/>
    <property type="project" value="UniProtKB-KW"/>
</dbReference>
<feature type="domain" description="PAC" evidence="6">
    <location>
        <begin position="257"/>
        <end position="310"/>
    </location>
</feature>
<dbReference type="SUPFAM" id="SSF55781">
    <property type="entry name" value="GAF domain-like"/>
    <property type="match status" value="1"/>
</dbReference>
<dbReference type="Gene3D" id="2.10.70.100">
    <property type="match status" value="1"/>
</dbReference>
<dbReference type="SMART" id="SM00448">
    <property type="entry name" value="REC"/>
    <property type="match status" value="1"/>
</dbReference>
<dbReference type="CDD" id="cd00156">
    <property type="entry name" value="REC"/>
    <property type="match status" value="1"/>
</dbReference>
<dbReference type="SUPFAM" id="SSF55785">
    <property type="entry name" value="PYP-like sensor domain (PAS domain)"/>
    <property type="match status" value="3"/>
</dbReference>
<dbReference type="InterPro" id="IPR001789">
    <property type="entry name" value="Sig_transdc_resp-reg_receiver"/>
</dbReference>
<dbReference type="InterPro" id="IPR000014">
    <property type="entry name" value="PAS"/>
</dbReference>
<dbReference type="Pfam" id="PF00563">
    <property type="entry name" value="EAL"/>
    <property type="match status" value="1"/>
</dbReference>
<dbReference type="EMBL" id="LSLI01000001">
    <property type="protein sequence ID" value="KXS33833.1"/>
    <property type="molecule type" value="Genomic_DNA"/>
</dbReference>
<reference evidence="9 10" key="1">
    <citation type="submission" date="2016-02" db="EMBL/GenBank/DDBJ databases">
        <authorList>
            <person name="Wen L."/>
            <person name="He K."/>
            <person name="Yang H."/>
        </authorList>
    </citation>
    <scope>NUCLEOTIDE SEQUENCE [LARGE SCALE GENOMIC DNA]</scope>
    <source>
        <strain evidence="9">ShG14-8</strain>
    </source>
</reference>
<keyword evidence="3" id="KW-0597">Phosphoprotein</keyword>
<dbReference type="Gene3D" id="3.20.20.450">
    <property type="entry name" value="EAL domain"/>
    <property type="match status" value="1"/>
</dbReference>
<feature type="modified residue" description="4-aspartylphosphate" evidence="3">
    <location>
        <position position="52"/>
    </location>
</feature>
<dbReference type="PROSITE" id="PS50110">
    <property type="entry name" value="RESPONSE_REGULATORY"/>
    <property type="match status" value="1"/>
</dbReference>
<dbReference type="InterPro" id="IPR029016">
    <property type="entry name" value="GAF-like_dom_sf"/>
</dbReference>
<dbReference type="GO" id="GO:0000160">
    <property type="term" value="P:phosphorelay signal transduction system"/>
    <property type="evidence" value="ECO:0007669"/>
    <property type="project" value="InterPro"/>
</dbReference>
<evidence type="ECO:0000259" key="5">
    <source>
        <dbReference type="PROSITE" id="PS50110"/>
    </source>
</evidence>
<evidence type="ECO:0000259" key="8">
    <source>
        <dbReference type="PROSITE" id="PS50887"/>
    </source>
</evidence>
<dbReference type="Gene3D" id="3.40.50.2300">
    <property type="match status" value="1"/>
</dbReference>
<dbReference type="CDD" id="cd00130">
    <property type="entry name" value="PAS"/>
    <property type="match status" value="1"/>
</dbReference>
<dbReference type="Gene3D" id="3.30.70.270">
    <property type="match status" value="1"/>
</dbReference>
<evidence type="ECO:0000256" key="2">
    <source>
        <dbReference type="ARBA" id="ARBA00022777"/>
    </source>
</evidence>
<name>A0A139BY62_9PROT</name>
<reference evidence="9 10" key="2">
    <citation type="submission" date="2016-03" db="EMBL/GenBank/DDBJ databases">
        <title>New uncultured bacterium of the family Gallionellaceae from acid mine drainage: description and reconstruction of genome based on metagenomic analysis of microbial community.</title>
        <authorList>
            <person name="Kadnikov V."/>
            <person name="Ivasenko D."/>
            <person name="Beletsky A."/>
            <person name="Mardanov A."/>
            <person name="Danilova E."/>
            <person name="Pimenov N."/>
            <person name="Karnachuk O."/>
            <person name="Ravin N."/>
        </authorList>
    </citation>
    <scope>NUCLEOTIDE SEQUENCE [LARGE SCALE GENOMIC DNA]</scope>
    <source>
        <strain evidence="9">ShG14-8</strain>
    </source>
</reference>
<dbReference type="PROSITE" id="PS50113">
    <property type="entry name" value="PAC"/>
    <property type="match status" value="2"/>
</dbReference>
<dbReference type="InterPro" id="IPR001610">
    <property type="entry name" value="PAC"/>
</dbReference>
<dbReference type="Gene3D" id="3.30.450.40">
    <property type="match status" value="1"/>
</dbReference>
<dbReference type="PROSITE" id="PS50887">
    <property type="entry name" value="GGDEF"/>
    <property type="match status" value="1"/>
</dbReference>
<evidence type="ECO:0000259" key="6">
    <source>
        <dbReference type="PROSITE" id="PS50113"/>
    </source>
</evidence>
<feature type="domain" description="GGDEF" evidence="8">
    <location>
        <begin position="784"/>
        <end position="918"/>
    </location>
</feature>
<keyword evidence="1" id="KW-0808">Transferase</keyword>
<dbReference type="SMART" id="SM00065">
    <property type="entry name" value="GAF"/>
    <property type="match status" value="1"/>
</dbReference>
<dbReference type="InterPro" id="IPR035919">
    <property type="entry name" value="EAL_sf"/>
</dbReference>
<dbReference type="Proteomes" id="UP000070578">
    <property type="component" value="Unassembled WGS sequence"/>
</dbReference>
<dbReference type="InterPro" id="IPR035965">
    <property type="entry name" value="PAS-like_dom_sf"/>
</dbReference>
<proteinExistence type="predicted"/>
<evidence type="ECO:0000256" key="4">
    <source>
        <dbReference type="SAM" id="Coils"/>
    </source>
</evidence>